<protein>
    <recommendedName>
        <fullName evidence="1">Dynein heavy chain hydrolytic ATP-binding dynein motor region domain-containing protein</fullName>
    </recommendedName>
</protein>
<dbReference type="Gene3D" id="3.40.50.300">
    <property type="entry name" value="P-loop containing nucleotide triphosphate hydrolases"/>
    <property type="match status" value="1"/>
</dbReference>
<reference evidence="2" key="1">
    <citation type="submission" date="2021-02" db="EMBL/GenBank/DDBJ databases">
        <authorList>
            <person name="Nowell W R."/>
        </authorList>
    </citation>
    <scope>NUCLEOTIDE SEQUENCE</scope>
</reference>
<dbReference type="Proteomes" id="UP000681720">
    <property type="component" value="Unassembled WGS sequence"/>
</dbReference>
<dbReference type="PANTHER" id="PTHR22878">
    <property type="entry name" value="DYNEIN HEAVY CHAIN 6, AXONEMAL-LIKE-RELATED"/>
    <property type="match status" value="1"/>
</dbReference>
<comment type="caution">
    <text evidence="2">The sequence shown here is derived from an EMBL/GenBank/DDBJ whole genome shotgun (WGS) entry which is preliminary data.</text>
</comment>
<dbReference type="GO" id="GO:0051959">
    <property type="term" value="F:dynein light intermediate chain binding"/>
    <property type="evidence" value="ECO:0007669"/>
    <property type="project" value="InterPro"/>
</dbReference>
<sequence>MNYTLSKAMIGEISLYSMGFIDARSLSGKIVATYKLCSEQLSSQHHYDYGMRAVKSVLTASGNLKQKYLDEDESILVLRAIKDVNLPKFLAQDVPLFEGIISDLFPGVVLPTPDYAVFLEAIHNNSKHMKLQPVQFFVDKIIQIYEMMLVRHGFMIVGPFMGAKSAAYKVLAGALADLEAAGMMDEHKVVYKVINPKSITIGQLYGEFDKVSHEWTDGK</sequence>
<dbReference type="GO" id="GO:0030286">
    <property type="term" value="C:dynein complex"/>
    <property type="evidence" value="ECO:0007669"/>
    <property type="project" value="InterPro"/>
</dbReference>
<evidence type="ECO:0000313" key="3">
    <source>
        <dbReference type="Proteomes" id="UP000681720"/>
    </source>
</evidence>
<name>A0A8S3IJZ9_9BILA</name>
<dbReference type="Gene3D" id="1.10.8.710">
    <property type="match status" value="1"/>
</dbReference>
<dbReference type="FunFam" id="1.10.8.710:FF:000004">
    <property type="entry name" value="Dynein axonemal heavy chain 6"/>
    <property type="match status" value="1"/>
</dbReference>
<dbReference type="InterPro" id="IPR026983">
    <property type="entry name" value="DHC"/>
</dbReference>
<dbReference type="InterPro" id="IPR043157">
    <property type="entry name" value="Dynein_AAA1S"/>
</dbReference>
<dbReference type="SUPFAM" id="SSF52540">
    <property type="entry name" value="P-loop containing nucleoside triphosphate hydrolases"/>
    <property type="match status" value="1"/>
</dbReference>
<evidence type="ECO:0000313" key="2">
    <source>
        <dbReference type="EMBL" id="CAF5197769.1"/>
    </source>
</evidence>
<dbReference type="EMBL" id="CAJOBJ010343287">
    <property type="protein sequence ID" value="CAF5197769.1"/>
    <property type="molecule type" value="Genomic_DNA"/>
</dbReference>
<organism evidence="2 3">
    <name type="scientific">Rotaria magnacalcarata</name>
    <dbReference type="NCBI Taxonomy" id="392030"/>
    <lineage>
        <taxon>Eukaryota</taxon>
        <taxon>Metazoa</taxon>
        <taxon>Spiralia</taxon>
        <taxon>Gnathifera</taxon>
        <taxon>Rotifera</taxon>
        <taxon>Eurotatoria</taxon>
        <taxon>Bdelloidea</taxon>
        <taxon>Philodinida</taxon>
        <taxon>Philodinidae</taxon>
        <taxon>Rotaria</taxon>
    </lineage>
</organism>
<dbReference type="AlphaFoldDB" id="A0A8S3IJZ9"/>
<dbReference type="GO" id="GO:0005524">
    <property type="term" value="F:ATP binding"/>
    <property type="evidence" value="ECO:0007669"/>
    <property type="project" value="InterPro"/>
</dbReference>
<feature type="domain" description="Dynein heavy chain hydrolytic ATP-binding dynein motor region" evidence="1">
    <location>
        <begin position="8"/>
        <end position="165"/>
    </location>
</feature>
<gene>
    <name evidence="2" type="ORF">GIL414_LOCUS75536</name>
</gene>
<accession>A0A8S3IJZ9</accession>
<dbReference type="GO" id="GO:0007018">
    <property type="term" value="P:microtubule-based movement"/>
    <property type="evidence" value="ECO:0007669"/>
    <property type="project" value="InterPro"/>
</dbReference>
<evidence type="ECO:0000259" key="1">
    <source>
        <dbReference type="Pfam" id="PF12774"/>
    </source>
</evidence>
<dbReference type="Pfam" id="PF12774">
    <property type="entry name" value="AAA_6"/>
    <property type="match status" value="1"/>
</dbReference>
<dbReference type="InterPro" id="IPR027417">
    <property type="entry name" value="P-loop_NTPase"/>
</dbReference>
<proteinExistence type="predicted"/>
<dbReference type="GO" id="GO:0045505">
    <property type="term" value="F:dynein intermediate chain binding"/>
    <property type="evidence" value="ECO:0007669"/>
    <property type="project" value="InterPro"/>
</dbReference>
<dbReference type="PANTHER" id="PTHR22878:SF71">
    <property type="entry name" value="DYNEIN, AXONEMAL, HEAVY CHAIN 3"/>
    <property type="match status" value="1"/>
</dbReference>
<dbReference type="InterPro" id="IPR035699">
    <property type="entry name" value="AAA_6"/>
</dbReference>